<organism evidence="2 3">
    <name type="scientific">Sphingobacterium populi</name>
    <dbReference type="NCBI Taxonomy" id="1812824"/>
    <lineage>
        <taxon>Bacteria</taxon>
        <taxon>Pseudomonadati</taxon>
        <taxon>Bacteroidota</taxon>
        <taxon>Sphingobacteriia</taxon>
        <taxon>Sphingobacteriales</taxon>
        <taxon>Sphingobacteriaceae</taxon>
        <taxon>Sphingobacterium</taxon>
    </lineage>
</organism>
<dbReference type="EMBL" id="JBHUMB010000013">
    <property type="protein sequence ID" value="MFD2743745.1"/>
    <property type="molecule type" value="Genomic_DNA"/>
</dbReference>
<evidence type="ECO:0000313" key="2">
    <source>
        <dbReference type="EMBL" id="MFD2743745.1"/>
    </source>
</evidence>
<dbReference type="InterPro" id="IPR022641">
    <property type="entry name" value="CheR_N"/>
</dbReference>
<protein>
    <submittedName>
        <fullName evidence="2">CheR family methyltransferase</fullName>
    </submittedName>
</protein>
<evidence type="ECO:0000259" key="1">
    <source>
        <dbReference type="PROSITE" id="PS50123"/>
    </source>
</evidence>
<dbReference type="RefSeq" id="WP_066756965.1">
    <property type="nucleotide sequence ID" value="NZ_JBHUMB010000013.1"/>
</dbReference>
<dbReference type="PANTHER" id="PTHR24422">
    <property type="entry name" value="CHEMOTAXIS PROTEIN METHYLTRANSFERASE"/>
    <property type="match status" value="1"/>
</dbReference>
<comment type="caution">
    <text evidence="2">The sequence shown here is derived from an EMBL/GenBank/DDBJ whole genome shotgun (WGS) entry which is preliminary data.</text>
</comment>
<dbReference type="Proteomes" id="UP001597418">
    <property type="component" value="Unassembled WGS sequence"/>
</dbReference>
<dbReference type="SMART" id="SM00138">
    <property type="entry name" value="MeTrc"/>
    <property type="match status" value="1"/>
</dbReference>
<dbReference type="GO" id="GO:0008168">
    <property type="term" value="F:methyltransferase activity"/>
    <property type="evidence" value="ECO:0007669"/>
    <property type="project" value="UniProtKB-KW"/>
</dbReference>
<name>A0ABW5UEN7_9SPHI</name>
<dbReference type="InterPro" id="IPR029063">
    <property type="entry name" value="SAM-dependent_MTases_sf"/>
</dbReference>
<keyword evidence="2" id="KW-0489">Methyltransferase</keyword>
<dbReference type="PRINTS" id="PR00996">
    <property type="entry name" value="CHERMTFRASE"/>
</dbReference>
<keyword evidence="3" id="KW-1185">Reference proteome</keyword>
<dbReference type="PANTHER" id="PTHR24422:SF8">
    <property type="entry name" value="CHEMOTAXIS PROTEIN"/>
    <property type="match status" value="1"/>
</dbReference>
<proteinExistence type="predicted"/>
<dbReference type="InterPro" id="IPR050903">
    <property type="entry name" value="Bact_Chemotaxis_MeTrfase"/>
</dbReference>
<gene>
    <name evidence="2" type="ORF">ACFSQ6_10080</name>
</gene>
<feature type="domain" description="CheR-type methyltransferase" evidence="1">
    <location>
        <begin position="14"/>
        <end position="278"/>
    </location>
</feature>
<dbReference type="InterPro" id="IPR022642">
    <property type="entry name" value="CheR_C"/>
</dbReference>
<dbReference type="Pfam" id="PF01739">
    <property type="entry name" value="CheR"/>
    <property type="match status" value="1"/>
</dbReference>
<dbReference type="PROSITE" id="PS50123">
    <property type="entry name" value="CHER"/>
    <property type="match status" value="1"/>
</dbReference>
<sequence length="278" mass="32402">MAKLEGESAYISFEELEEIIGLLRQLSGFDLSGYTRSSLKRRVQRVMGLDRMDFVDLKSALINIPGFQTYLMYEITVNVTEMFRDPDFFEELNTSAIPYLRTFPRVKVWSAGCSSGEEVYSLAILLAQNKLYERSFIYGTDVNSNIIEVAKKGIYPLQKIKIYTENFNRYTTEDSFSKYYTVKYDMAIISNYLRTNTLFSTHNLATDSVFNEFQLITCRNVMIYFDQQLQSRVIELLYNSLATFGFLCLGAKENLTNHPIIDKFRIVNRQHNIYQKIK</sequence>
<dbReference type="Pfam" id="PF03705">
    <property type="entry name" value="CheR_N"/>
    <property type="match status" value="1"/>
</dbReference>
<dbReference type="SUPFAM" id="SSF47757">
    <property type="entry name" value="Chemotaxis receptor methyltransferase CheR, N-terminal domain"/>
    <property type="match status" value="1"/>
</dbReference>
<dbReference type="GO" id="GO:0032259">
    <property type="term" value="P:methylation"/>
    <property type="evidence" value="ECO:0007669"/>
    <property type="project" value="UniProtKB-KW"/>
</dbReference>
<reference evidence="3" key="1">
    <citation type="journal article" date="2019" name="Int. J. Syst. Evol. Microbiol.">
        <title>The Global Catalogue of Microorganisms (GCM) 10K type strain sequencing project: providing services to taxonomists for standard genome sequencing and annotation.</title>
        <authorList>
            <consortium name="The Broad Institute Genomics Platform"/>
            <consortium name="The Broad Institute Genome Sequencing Center for Infectious Disease"/>
            <person name="Wu L."/>
            <person name="Ma J."/>
        </authorList>
    </citation>
    <scope>NUCLEOTIDE SEQUENCE [LARGE SCALE GENOMIC DNA]</scope>
    <source>
        <strain evidence="3">KCTC 42247</strain>
    </source>
</reference>
<dbReference type="InterPro" id="IPR000780">
    <property type="entry name" value="CheR_MeTrfase"/>
</dbReference>
<keyword evidence="2" id="KW-0808">Transferase</keyword>
<dbReference type="Gene3D" id="3.40.50.150">
    <property type="entry name" value="Vaccinia Virus protein VP39"/>
    <property type="match status" value="1"/>
</dbReference>
<dbReference type="SUPFAM" id="SSF53335">
    <property type="entry name" value="S-adenosyl-L-methionine-dependent methyltransferases"/>
    <property type="match status" value="1"/>
</dbReference>
<accession>A0ABW5UEN7</accession>
<evidence type="ECO:0000313" key="3">
    <source>
        <dbReference type="Proteomes" id="UP001597418"/>
    </source>
</evidence>